<dbReference type="PANTHER" id="PTHR34456:SF9">
    <property type="entry name" value="MITOVIRUS RNA-DEPENDENT RNA POLYMERASE"/>
    <property type="match status" value="1"/>
</dbReference>
<reference evidence="6" key="1">
    <citation type="journal article" date="2020" name="Virus Evol.">
        <title>Analysis of the virome associated to grapevine downy mildew lesions reveals new mycovirus lineages.</title>
        <authorList>
            <person name="Chiapello M."/>
            <person name="Rodriguez-Romero J."/>
            <person name="Ayllon M.A."/>
            <person name="Turina M."/>
        </authorList>
    </citation>
    <scope>NUCLEOTIDE SEQUENCE</scope>
    <source>
        <strain evidence="6">DMG-A_DN15514</strain>
    </source>
</reference>
<keyword evidence="3" id="KW-0548">Nucleotidyltransferase</keyword>
<feature type="domain" description="Reverse transcriptase" evidence="5">
    <location>
        <begin position="224"/>
        <end position="450"/>
    </location>
</feature>
<evidence type="ECO:0000256" key="3">
    <source>
        <dbReference type="ARBA" id="ARBA00022695"/>
    </source>
</evidence>
<keyword evidence="2" id="KW-0808">Transferase</keyword>
<keyword evidence="1 6" id="KW-0696">RNA-directed RNA polymerase</keyword>
<sequence length="734" mass="85930">MKNQLNLINNIYNIVSILYCIIFLNINCVLYIKKYFKTFNNYYKNHGLVYAVQQFKQMRLHITRYMCSQPLLINNVGVSLDKSGWPNKLSFLKELVETDEGKRFILSLLMINRVFKYDNKFKKYDINSIISKPRGDIFYMPSSFIEKFVRDFRLSKIDCSFEEKDIYLSTKSSINGPSTLTATDSILYLDYYQMQNIFDITDQNGQEYFEKLYTISFNDKINGLSKLKLNKNKINTPGKLSLVMDPELKVRVIAIFDYMSQVYLKKIHSGLLHNLKKFKSDRTFTQNPKHNWKKDSNSFWSMDLSAATDRFPIELQRRLLSLLIGEKASRGWSNLLSNRIFTDPSGQHVKYNTGQPMGAYSSWAAFTLSHHLVVQWCGFVKGFYPFTDYIILGDDIVIHNDIVAEYYKKVMDRLGVDLSEAKTHVSLNTYEFAKRWLDPIRNVEFSGIPINGIVSNITNPIIVFTILFDYVFSKQNYWLNSLSLIDLIVNLYKKLRISKYNEKLKKFKFSSINVKRRYFKRLVVHNFILKYKFNLLSDQESRQFFNTYITSDLYLYHSKGSTISGILDYGTYEVIYNSYSKLGKLAEKLGNVDITSQENLKLLPLYKSIVNYLNSLYDSIENCSNSRDLIDEVEIIDFDSIINKDRNKLSSLLKVGEAFFKGVNYINSFKDEEIYYGSSTLKDSVSFLDPEFLKARMLSNIQFFRSKVLNLKPKEEKKQTYASAYEDFWNNHKA</sequence>
<evidence type="ECO:0000256" key="4">
    <source>
        <dbReference type="SAM" id="Phobius"/>
    </source>
</evidence>
<dbReference type="PROSITE" id="PS50878">
    <property type="entry name" value="RT_POL"/>
    <property type="match status" value="1"/>
</dbReference>
<evidence type="ECO:0000256" key="2">
    <source>
        <dbReference type="ARBA" id="ARBA00022679"/>
    </source>
</evidence>
<dbReference type="Pfam" id="PF05919">
    <property type="entry name" value="Mitovir_RNA_pol"/>
    <property type="match status" value="1"/>
</dbReference>
<keyword evidence="4" id="KW-0812">Transmembrane</keyword>
<dbReference type="InterPro" id="IPR000477">
    <property type="entry name" value="RT_dom"/>
</dbReference>
<organism evidence="6">
    <name type="scientific">Plasmopara viticola lesion associated mitovirus 3</name>
    <dbReference type="NCBI Taxonomy" id="2719456"/>
    <lineage>
        <taxon>Viruses</taxon>
        <taxon>Riboviria</taxon>
        <taxon>Orthornavirae</taxon>
        <taxon>Lenarviricota</taxon>
        <taxon>Howeltoviricetes</taxon>
        <taxon>Cryppavirales</taxon>
        <taxon>Mitoviridae</taxon>
        <taxon>Mitovirus</taxon>
    </lineage>
</organism>
<dbReference type="InterPro" id="IPR008686">
    <property type="entry name" value="RNA_pol_mitovir"/>
</dbReference>
<evidence type="ECO:0000259" key="5">
    <source>
        <dbReference type="PROSITE" id="PS50878"/>
    </source>
</evidence>
<dbReference type="EMBL" id="MN539765">
    <property type="protein sequence ID" value="QIR30227.1"/>
    <property type="molecule type" value="Genomic_RNA"/>
</dbReference>
<dbReference type="SUPFAM" id="SSF56672">
    <property type="entry name" value="DNA/RNA polymerases"/>
    <property type="match status" value="1"/>
</dbReference>
<dbReference type="GO" id="GO:0003968">
    <property type="term" value="F:RNA-directed RNA polymerase activity"/>
    <property type="evidence" value="ECO:0007669"/>
    <property type="project" value="UniProtKB-KW"/>
</dbReference>
<evidence type="ECO:0000313" key="6">
    <source>
        <dbReference type="EMBL" id="QIR30227.1"/>
    </source>
</evidence>
<proteinExistence type="predicted"/>
<dbReference type="PANTHER" id="PTHR34456">
    <property type="entry name" value="MITOVIRUS RNA-DEPENDENT RNA POLYMERASE"/>
    <property type="match status" value="1"/>
</dbReference>
<keyword evidence="4" id="KW-1133">Transmembrane helix</keyword>
<protein>
    <submittedName>
        <fullName evidence="6">RNA-dependent RNA polymerase</fullName>
    </submittedName>
</protein>
<feature type="transmembrane region" description="Helical" evidence="4">
    <location>
        <begin position="12"/>
        <end position="32"/>
    </location>
</feature>
<name>A0A6G9RT76_9VIRU</name>
<dbReference type="InterPro" id="IPR043502">
    <property type="entry name" value="DNA/RNA_pol_sf"/>
</dbReference>
<accession>A0A6G9RT76</accession>
<evidence type="ECO:0000256" key="1">
    <source>
        <dbReference type="ARBA" id="ARBA00022484"/>
    </source>
</evidence>
<keyword evidence="4" id="KW-0472">Membrane</keyword>